<dbReference type="EMBL" id="JYIY01000077">
    <property type="protein sequence ID" value="KJL35691.1"/>
    <property type="molecule type" value="Genomic_DNA"/>
</dbReference>
<name>A0A0F0LWD6_9MICO</name>
<accession>A0A0F0LWD6</accession>
<dbReference type="PATRIC" id="fig|400772.4.peg.2139"/>
<reference evidence="2 5" key="2">
    <citation type="journal article" date="2018" name="Nat. Biotechnol.">
        <title>A standardized bacterial taxonomy based on genome phylogeny substantially revises the tree of life.</title>
        <authorList>
            <person name="Parks D.H."/>
            <person name="Chuvochina M."/>
            <person name="Waite D.W."/>
            <person name="Rinke C."/>
            <person name="Skarshewski A."/>
            <person name="Chaumeil P.A."/>
            <person name="Hugenholtz P."/>
        </authorList>
    </citation>
    <scope>NUCLEOTIDE SEQUENCE [LARGE SCALE GENOMIC DNA]</scope>
    <source>
        <strain evidence="2">UBA9152</strain>
    </source>
</reference>
<organism evidence="3 4">
    <name type="scientific">Microbacterium ginsengisoli</name>
    <dbReference type="NCBI Taxonomy" id="400772"/>
    <lineage>
        <taxon>Bacteria</taxon>
        <taxon>Bacillati</taxon>
        <taxon>Actinomycetota</taxon>
        <taxon>Actinomycetes</taxon>
        <taxon>Micrococcales</taxon>
        <taxon>Microbacteriaceae</taxon>
        <taxon>Microbacterium</taxon>
    </lineage>
</organism>
<dbReference type="AlphaFoldDB" id="A0A0F0LWD6"/>
<dbReference type="Pfam" id="PF11292">
    <property type="entry name" value="DUF3093"/>
    <property type="match status" value="1"/>
</dbReference>
<dbReference type="OrthoDB" id="3217020at2"/>
<sequence length="164" mass="17259">MQITQLSRSVASGSYRERLSPSLWALVASAVCAPMAALVVVPIDATFSLAVGVIVGCLIVALLLAASPSVRVADGVLHAGRARIDVIHLGDAVVFTGEEARRVRGPGLPRDAWHLFRGGIDAVVVFPVVDPDDPTPAWVIASRTPDRLAAAVAAAQLTRRTPRR</sequence>
<gene>
    <name evidence="2" type="ORF">DCP95_07335</name>
    <name evidence="3" type="ORF">RR49_02123</name>
</gene>
<dbReference type="Proteomes" id="UP000257479">
    <property type="component" value="Unassembled WGS sequence"/>
</dbReference>
<keyword evidence="1" id="KW-0812">Transmembrane</keyword>
<dbReference type="RefSeq" id="WP_045248043.1">
    <property type="nucleotide sequence ID" value="NZ_DAIQHQ010000002.1"/>
</dbReference>
<evidence type="ECO:0000313" key="5">
    <source>
        <dbReference type="Proteomes" id="UP000257479"/>
    </source>
</evidence>
<keyword evidence="4" id="KW-1185">Reference proteome</keyword>
<protein>
    <submittedName>
        <fullName evidence="2">DUF3093 domain-containing protein</fullName>
    </submittedName>
</protein>
<evidence type="ECO:0000313" key="4">
    <source>
        <dbReference type="Proteomes" id="UP000033451"/>
    </source>
</evidence>
<proteinExistence type="predicted"/>
<dbReference type="InterPro" id="IPR021443">
    <property type="entry name" value="DUF3093"/>
</dbReference>
<comment type="caution">
    <text evidence="3">The sequence shown here is derived from an EMBL/GenBank/DDBJ whole genome shotgun (WGS) entry which is preliminary data.</text>
</comment>
<feature type="transmembrane region" description="Helical" evidence="1">
    <location>
        <begin position="21"/>
        <end position="41"/>
    </location>
</feature>
<dbReference type="Proteomes" id="UP000033451">
    <property type="component" value="Unassembled WGS sequence"/>
</dbReference>
<dbReference type="STRING" id="400772.RR49_02123"/>
<keyword evidence="1" id="KW-1133">Transmembrane helix</keyword>
<reference evidence="3 4" key="1">
    <citation type="submission" date="2015-02" db="EMBL/GenBank/DDBJ databases">
        <title>Draft genome sequences of ten Microbacterium spp. with emphasis on heavy metal contaminated environments.</title>
        <authorList>
            <person name="Corretto E."/>
        </authorList>
    </citation>
    <scope>NUCLEOTIDE SEQUENCE [LARGE SCALE GENOMIC DNA]</scope>
    <source>
        <strain evidence="3 4">DSM 18659</strain>
    </source>
</reference>
<keyword evidence="1" id="KW-0472">Membrane</keyword>
<evidence type="ECO:0000313" key="2">
    <source>
        <dbReference type="EMBL" id="HAN24371.1"/>
    </source>
</evidence>
<evidence type="ECO:0000256" key="1">
    <source>
        <dbReference type="SAM" id="Phobius"/>
    </source>
</evidence>
<evidence type="ECO:0000313" key="3">
    <source>
        <dbReference type="EMBL" id="KJL35691.1"/>
    </source>
</evidence>
<dbReference type="EMBL" id="DMNG01000124">
    <property type="protein sequence ID" value="HAN24371.1"/>
    <property type="molecule type" value="Genomic_DNA"/>
</dbReference>
<feature type="transmembrane region" description="Helical" evidence="1">
    <location>
        <begin position="47"/>
        <end position="66"/>
    </location>
</feature>